<evidence type="ECO:0000256" key="9">
    <source>
        <dbReference type="ARBA" id="ARBA00022960"/>
    </source>
</evidence>
<evidence type="ECO:0000256" key="12">
    <source>
        <dbReference type="ARBA" id="ARBA00034000"/>
    </source>
</evidence>
<feature type="signal peptide" evidence="14">
    <location>
        <begin position="1"/>
        <end position="21"/>
    </location>
</feature>
<evidence type="ECO:0000256" key="6">
    <source>
        <dbReference type="ARBA" id="ARBA00022670"/>
    </source>
</evidence>
<dbReference type="InterPro" id="IPR037167">
    <property type="entry name" value="Peptidase_S11_C_sf"/>
</dbReference>
<evidence type="ECO:0000256" key="1">
    <source>
        <dbReference type="ARBA" id="ARBA00003217"/>
    </source>
</evidence>
<dbReference type="PRINTS" id="PR00725">
    <property type="entry name" value="DADACBPTASE1"/>
</dbReference>
<dbReference type="RefSeq" id="WP_252166451.1">
    <property type="nucleotide sequence ID" value="NZ_CP084930.1"/>
</dbReference>
<evidence type="ECO:0000256" key="8">
    <source>
        <dbReference type="ARBA" id="ARBA00022801"/>
    </source>
</evidence>
<dbReference type="Pfam" id="PF00768">
    <property type="entry name" value="Peptidase_S11"/>
    <property type="match status" value="1"/>
</dbReference>
<dbReference type="InterPro" id="IPR012907">
    <property type="entry name" value="Peptidase_S11_C"/>
</dbReference>
<evidence type="ECO:0000256" key="14">
    <source>
        <dbReference type="SAM" id="SignalP"/>
    </source>
</evidence>
<keyword evidence="10" id="KW-0573">Peptidoglycan synthesis</keyword>
<evidence type="ECO:0000256" key="2">
    <source>
        <dbReference type="ARBA" id="ARBA00004752"/>
    </source>
</evidence>
<dbReference type="PANTHER" id="PTHR21581:SF6">
    <property type="entry name" value="TRAFFICKING PROTEIN PARTICLE COMPLEX SUBUNIT 12"/>
    <property type="match status" value="1"/>
</dbReference>
<dbReference type="InterPro" id="IPR018044">
    <property type="entry name" value="Peptidase_S11"/>
</dbReference>
<reference evidence="16" key="1">
    <citation type="journal article" date="2022" name="Toxins">
        <title>Genomic Analysis of Sphingopyxis sp. USTB-05 for Biodegrading Cyanobacterial Hepatotoxins.</title>
        <authorList>
            <person name="Liu C."/>
            <person name="Xu Q."/>
            <person name="Zhao Z."/>
            <person name="Zhang H."/>
            <person name="Liu X."/>
            <person name="Yin C."/>
            <person name="Liu Y."/>
            <person name="Yan H."/>
        </authorList>
    </citation>
    <scope>NUCLEOTIDE SEQUENCE</scope>
    <source>
        <strain evidence="16">NBD5</strain>
    </source>
</reference>
<dbReference type="Gene3D" id="2.60.410.10">
    <property type="entry name" value="D-Ala-D-Ala carboxypeptidase, C-terminal domain"/>
    <property type="match status" value="1"/>
</dbReference>
<evidence type="ECO:0000256" key="7">
    <source>
        <dbReference type="ARBA" id="ARBA00022729"/>
    </source>
</evidence>
<comment type="catalytic activity">
    <reaction evidence="12">
        <text>Preferential cleavage: (Ac)2-L-Lys-D-Ala-|-D-Ala. Also transpeptidation of peptidyl-alanyl moieties that are N-acyl substituents of D-alanine.</text>
        <dbReference type="EC" id="3.4.16.4"/>
    </reaction>
</comment>
<feature type="chain" id="PRO_5045936087" description="serine-type D-Ala-D-Ala carboxypeptidase" evidence="14">
    <location>
        <begin position="22"/>
        <end position="401"/>
    </location>
</feature>
<keyword evidence="8" id="KW-0378">Hydrolase</keyword>
<evidence type="ECO:0000256" key="5">
    <source>
        <dbReference type="ARBA" id="ARBA00022645"/>
    </source>
</evidence>
<organism evidence="16 17">
    <name type="scientific">Sphingomonas morindae</name>
    <dbReference type="NCBI Taxonomy" id="1541170"/>
    <lineage>
        <taxon>Bacteria</taxon>
        <taxon>Pseudomonadati</taxon>
        <taxon>Pseudomonadota</taxon>
        <taxon>Alphaproteobacteria</taxon>
        <taxon>Sphingomonadales</taxon>
        <taxon>Sphingomonadaceae</taxon>
        <taxon>Sphingomonas</taxon>
    </lineage>
</organism>
<evidence type="ECO:0000256" key="4">
    <source>
        <dbReference type="ARBA" id="ARBA00012448"/>
    </source>
</evidence>
<evidence type="ECO:0000313" key="17">
    <source>
        <dbReference type="Proteomes" id="UP001056937"/>
    </source>
</evidence>
<dbReference type="SUPFAM" id="SSF69189">
    <property type="entry name" value="Penicillin-binding protein associated domain"/>
    <property type="match status" value="1"/>
</dbReference>
<evidence type="ECO:0000256" key="13">
    <source>
        <dbReference type="RuleBase" id="RU004016"/>
    </source>
</evidence>
<name>A0ABY4X714_9SPHN</name>
<keyword evidence="11" id="KW-0961">Cell wall biogenesis/degradation</keyword>
<dbReference type="Proteomes" id="UP001056937">
    <property type="component" value="Chromosome 1"/>
</dbReference>
<dbReference type="EC" id="3.4.16.4" evidence="4"/>
<comment type="similarity">
    <text evidence="3 13">Belongs to the peptidase S11 family.</text>
</comment>
<feature type="domain" description="Peptidase S11 D-Ala-D-Ala carboxypeptidase A C-terminal" evidence="15">
    <location>
        <begin position="282"/>
        <end position="383"/>
    </location>
</feature>
<dbReference type="SUPFAM" id="SSF56601">
    <property type="entry name" value="beta-lactamase/transpeptidase-like"/>
    <property type="match status" value="1"/>
</dbReference>
<keyword evidence="17" id="KW-1185">Reference proteome</keyword>
<protein>
    <recommendedName>
        <fullName evidence="4">serine-type D-Ala-D-Ala carboxypeptidase</fullName>
        <ecNumber evidence="4">3.4.16.4</ecNumber>
    </recommendedName>
</protein>
<sequence length="401" mass="42274">MKLASGIAFAPLLALTATAVAAPPPFETPAPVAFMEDLSSGAILFAKQPDYRMPPASMAKMMTVYVAFGLIKSGQLKLDQKFTVRPETWQRWHGPQAGSTMFLSPGEQVSVSDLLAGIITLSGNDACVVLAEGIAGTEPAFVNLMNQQREALGMRNSNFGTANGWPDNGVTYVTARDLATLAAATIRDYPDLYKQFYSKPNFTWGKTMGGAAITQDNRDPLLGRVAGADGLKTGHTEEAGYGFTGSAEQNGRRLVIVLAGMHSVNERIQQSVAFMNWGFSAWRARPLFAKGKRVTTAEVQGGGTSSVGLVAPRDLAVTVPLGAAAPGGILGQKAQIPAPPMKVVYDGPIKAPIKAGQHIADLVVQGDTGQQVMPLVAENDVGEAGFFGRVWASLKALLGLA</sequence>
<proteinExistence type="inferred from homology"/>
<dbReference type="Gene3D" id="3.40.710.10">
    <property type="entry name" value="DD-peptidase/beta-lactamase superfamily"/>
    <property type="match status" value="1"/>
</dbReference>
<accession>A0ABY4X714</accession>
<dbReference type="InterPro" id="IPR015956">
    <property type="entry name" value="Peniciliin-bd_prot_C_sf"/>
</dbReference>
<comment type="pathway">
    <text evidence="2">Cell wall biogenesis; peptidoglycan biosynthesis.</text>
</comment>
<gene>
    <name evidence="16" type="ORF">LHA26_15390</name>
</gene>
<dbReference type="PANTHER" id="PTHR21581">
    <property type="entry name" value="D-ALANYL-D-ALANINE CARBOXYPEPTIDASE"/>
    <property type="match status" value="1"/>
</dbReference>
<evidence type="ECO:0000313" key="16">
    <source>
        <dbReference type="EMBL" id="USI72645.1"/>
    </source>
</evidence>
<evidence type="ECO:0000256" key="3">
    <source>
        <dbReference type="ARBA" id="ARBA00007164"/>
    </source>
</evidence>
<keyword evidence="7 14" id="KW-0732">Signal</keyword>
<dbReference type="InterPro" id="IPR001967">
    <property type="entry name" value="Peptidase_S11_N"/>
</dbReference>
<dbReference type="Pfam" id="PF07943">
    <property type="entry name" value="PBP5_C"/>
    <property type="match status" value="1"/>
</dbReference>
<evidence type="ECO:0000256" key="11">
    <source>
        <dbReference type="ARBA" id="ARBA00023316"/>
    </source>
</evidence>
<comment type="function">
    <text evidence="1">Removes C-terminal D-alanyl residues from sugar-peptide cell wall precursors.</text>
</comment>
<evidence type="ECO:0000256" key="10">
    <source>
        <dbReference type="ARBA" id="ARBA00022984"/>
    </source>
</evidence>
<dbReference type="SMART" id="SM00936">
    <property type="entry name" value="PBP5_C"/>
    <property type="match status" value="1"/>
</dbReference>
<evidence type="ECO:0000259" key="15">
    <source>
        <dbReference type="SMART" id="SM00936"/>
    </source>
</evidence>
<keyword evidence="5 16" id="KW-0121">Carboxypeptidase</keyword>
<keyword evidence="6" id="KW-0645">Protease</keyword>
<dbReference type="InterPro" id="IPR012338">
    <property type="entry name" value="Beta-lactam/transpept-like"/>
</dbReference>
<keyword evidence="9" id="KW-0133">Cell shape</keyword>
<dbReference type="EMBL" id="CP084930">
    <property type="protein sequence ID" value="USI72645.1"/>
    <property type="molecule type" value="Genomic_DNA"/>
</dbReference>
<dbReference type="GO" id="GO:0004180">
    <property type="term" value="F:carboxypeptidase activity"/>
    <property type="evidence" value="ECO:0007669"/>
    <property type="project" value="UniProtKB-KW"/>
</dbReference>